<feature type="domain" description="Glycosyltransferase 2-like" evidence="1">
    <location>
        <begin position="10"/>
        <end position="139"/>
    </location>
</feature>
<keyword evidence="2" id="KW-0808">Transferase</keyword>
<comment type="caution">
    <text evidence="2">The sequence shown here is derived from an EMBL/GenBank/DDBJ whole genome shotgun (WGS) entry which is preliminary data.</text>
</comment>
<dbReference type="RefSeq" id="WP_109253835.1">
    <property type="nucleotide sequence ID" value="NZ_QEXV01000007.1"/>
</dbReference>
<sequence length="307" mass="32974">MAQRSGARISIVMVSWHTGPALFDAIEAALAAPEIDELVFVNHDNPADVVEALEALAAREPRFRLISTGANLGFARGCNIGAAAASGDRLLFLNPDTVLPAGAAARMAETGAAFGESWIVGARIVHPDGREQRGGRRGALTLATAIGGYLGLSRLLPWVRDIHREAEPLPAEAVDTPTVSGAAMMTPRAAFEAAGGFDEGYFLHVEDIDLCRRVREAGGRVVFEPRAEVVHHGATSRADLMTVEAHKARGFARYFWKFSPAWSRPVMVLTIPVICAAIMSRAAWLRVRGVFSPPPSPALPRSETRRP</sequence>
<dbReference type="CDD" id="cd04186">
    <property type="entry name" value="GT_2_like_c"/>
    <property type="match status" value="1"/>
</dbReference>
<evidence type="ECO:0000259" key="1">
    <source>
        <dbReference type="Pfam" id="PF00535"/>
    </source>
</evidence>
<proteinExistence type="predicted"/>
<dbReference type="EMBL" id="QEXV01000007">
    <property type="protein sequence ID" value="PWE16333.1"/>
    <property type="molecule type" value="Genomic_DNA"/>
</dbReference>
<dbReference type="Gene3D" id="3.90.550.10">
    <property type="entry name" value="Spore Coat Polysaccharide Biosynthesis Protein SpsA, Chain A"/>
    <property type="match status" value="1"/>
</dbReference>
<accession>A0A2U2BQP6</accession>
<evidence type="ECO:0000313" key="3">
    <source>
        <dbReference type="Proteomes" id="UP000245168"/>
    </source>
</evidence>
<dbReference type="Proteomes" id="UP000245168">
    <property type="component" value="Unassembled WGS sequence"/>
</dbReference>
<keyword evidence="3" id="KW-1185">Reference proteome</keyword>
<dbReference type="SUPFAM" id="SSF53448">
    <property type="entry name" value="Nucleotide-diphospho-sugar transferases"/>
    <property type="match status" value="1"/>
</dbReference>
<dbReference type="PANTHER" id="PTHR43179:SF7">
    <property type="entry name" value="RHAMNOSYLTRANSFERASE WBBL"/>
    <property type="match status" value="1"/>
</dbReference>
<protein>
    <submittedName>
        <fullName evidence="2">Glycosyltransferase family 2 protein</fullName>
    </submittedName>
</protein>
<reference evidence="3" key="1">
    <citation type="submission" date="2018-05" db="EMBL/GenBank/DDBJ databases">
        <authorList>
            <person name="Liu B.-T."/>
        </authorList>
    </citation>
    <scope>NUCLEOTIDE SEQUENCE [LARGE SCALE GENOMIC DNA]</scope>
    <source>
        <strain evidence="3">WD6-1</strain>
    </source>
</reference>
<dbReference type="PANTHER" id="PTHR43179">
    <property type="entry name" value="RHAMNOSYLTRANSFERASE WBBL"/>
    <property type="match status" value="1"/>
</dbReference>
<dbReference type="InterPro" id="IPR001173">
    <property type="entry name" value="Glyco_trans_2-like"/>
</dbReference>
<gene>
    <name evidence="2" type="ORF">DDZ18_12980</name>
</gene>
<dbReference type="Pfam" id="PF00535">
    <property type="entry name" value="Glycos_transf_2"/>
    <property type="match status" value="1"/>
</dbReference>
<dbReference type="Pfam" id="PF13641">
    <property type="entry name" value="Glyco_tranf_2_3"/>
    <property type="match status" value="1"/>
</dbReference>
<organism evidence="2 3">
    <name type="scientific">Marinicauda salina</name>
    <dbReference type="NCBI Taxonomy" id="2135793"/>
    <lineage>
        <taxon>Bacteria</taxon>
        <taxon>Pseudomonadati</taxon>
        <taxon>Pseudomonadota</taxon>
        <taxon>Alphaproteobacteria</taxon>
        <taxon>Maricaulales</taxon>
        <taxon>Maricaulaceae</taxon>
        <taxon>Marinicauda</taxon>
    </lineage>
</organism>
<dbReference type="GO" id="GO:0016740">
    <property type="term" value="F:transferase activity"/>
    <property type="evidence" value="ECO:0007669"/>
    <property type="project" value="UniProtKB-KW"/>
</dbReference>
<dbReference type="AlphaFoldDB" id="A0A2U2BQP6"/>
<dbReference type="OrthoDB" id="9771846at2"/>
<name>A0A2U2BQP6_9PROT</name>
<evidence type="ECO:0000313" key="2">
    <source>
        <dbReference type="EMBL" id="PWE16333.1"/>
    </source>
</evidence>
<dbReference type="InterPro" id="IPR029044">
    <property type="entry name" value="Nucleotide-diphossugar_trans"/>
</dbReference>